<protein>
    <recommendedName>
        <fullName evidence="3">Multidrug export protein MepA</fullName>
    </recommendedName>
</protein>
<evidence type="ECO:0000256" key="4">
    <source>
        <dbReference type="ARBA" id="ARBA00022448"/>
    </source>
</evidence>
<keyword evidence="9" id="KW-0046">Antibiotic resistance</keyword>
<evidence type="ECO:0000256" key="7">
    <source>
        <dbReference type="ARBA" id="ARBA00022989"/>
    </source>
</evidence>
<feature type="transmembrane region" description="Helical" evidence="10">
    <location>
        <begin position="16"/>
        <end position="37"/>
    </location>
</feature>
<dbReference type="GO" id="GO:0042910">
    <property type="term" value="F:xenobiotic transmembrane transporter activity"/>
    <property type="evidence" value="ECO:0007669"/>
    <property type="project" value="InterPro"/>
</dbReference>
<evidence type="ECO:0000256" key="1">
    <source>
        <dbReference type="ARBA" id="ARBA00004651"/>
    </source>
</evidence>
<gene>
    <name evidence="11" type="primary">mepA_10</name>
    <name evidence="11" type="ORF">NCTC12112_01883</name>
</gene>
<dbReference type="GO" id="GO:0005886">
    <property type="term" value="C:plasma membrane"/>
    <property type="evidence" value="ECO:0007669"/>
    <property type="project" value="UniProtKB-SubCell"/>
</dbReference>
<evidence type="ECO:0000313" key="11">
    <source>
        <dbReference type="EMBL" id="SQJ04755.1"/>
    </source>
</evidence>
<feature type="transmembrane region" description="Helical" evidence="10">
    <location>
        <begin position="139"/>
        <end position="159"/>
    </location>
</feature>
<dbReference type="RefSeq" id="WP_005982188.1">
    <property type="nucleotide sequence ID" value="NZ_CABKNW010000005.1"/>
</dbReference>
<feature type="transmembrane region" description="Helical" evidence="10">
    <location>
        <begin position="197"/>
        <end position="217"/>
    </location>
</feature>
<keyword evidence="4" id="KW-0813">Transport</keyword>
<dbReference type="Proteomes" id="UP000249008">
    <property type="component" value="Chromosome 1"/>
</dbReference>
<dbReference type="KEGG" id="ful:C4N20_00085"/>
<keyword evidence="7 10" id="KW-1133">Transmembrane helix</keyword>
<feature type="transmembrane region" description="Helical" evidence="10">
    <location>
        <begin position="419"/>
        <end position="438"/>
    </location>
</feature>
<dbReference type="PANTHER" id="PTHR43823">
    <property type="entry name" value="SPORULATION PROTEIN YKVU"/>
    <property type="match status" value="1"/>
</dbReference>
<evidence type="ECO:0000256" key="5">
    <source>
        <dbReference type="ARBA" id="ARBA00022475"/>
    </source>
</evidence>
<comment type="similarity">
    <text evidence="2">Belongs to the multi antimicrobial extrusion (MATE) (TC 2.A.66.1) family. MepA subfamily.</text>
</comment>
<feature type="transmembrane region" description="Helical" evidence="10">
    <location>
        <begin position="171"/>
        <end position="191"/>
    </location>
</feature>
<keyword evidence="8 10" id="KW-0472">Membrane</keyword>
<evidence type="ECO:0000256" key="8">
    <source>
        <dbReference type="ARBA" id="ARBA00023136"/>
    </source>
</evidence>
<dbReference type="PANTHER" id="PTHR43823:SF3">
    <property type="entry name" value="MULTIDRUG EXPORT PROTEIN MEPA"/>
    <property type="match status" value="1"/>
</dbReference>
<evidence type="ECO:0000256" key="6">
    <source>
        <dbReference type="ARBA" id="ARBA00022692"/>
    </source>
</evidence>
<name>A0AAX2JB51_9FUSO</name>
<feature type="transmembrane region" description="Helical" evidence="10">
    <location>
        <begin position="96"/>
        <end position="119"/>
    </location>
</feature>
<dbReference type="EMBL" id="LS483487">
    <property type="protein sequence ID" value="SQJ04755.1"/>
    <property type="molecule type" value="Genomic_DNA"/>
</dbReference>
<evidence type="ECO:0000256" key="2">
    <source>
        <dbReference type="ARBA" id="ARBA00008417"/>
    </source>
</evidence>
<evidence type="ECO:0000256" key="3">
    <source>
        <dbReference type="ARBA" id="ARBA00022106"/>
    </source>
</evidence>
<dbReference type="InterPro" id="IPR051327">
    <property type="entry name" value="MATE_MepA_subfamily"/>
</dbReference>
<dbReference type="GeneID" id="78453188"/>
<feature type="transmembrane region" description="Helical" evidence="10">
    <location>
        <begin position="49"/>
        <end position="75"/>
    </location>
</feature>
<evidence type="ECO:0000313" key="12">
    <source>
        <dbReference type="Proteomes" id="UP000249008"/>
    </source>
</evidence>
<feature type="transmembrane region" description="Helical" evidence="10">
    <location>
        <begin position="392"/>
        <end position="413"/>
    </location>
</feature>
<evidence type="ECO:0000256" key="10">
    <source>
        <dbReference type="SAM" id="Phobius"/>
    </source>
</evidence>
<feature type="transmembrane region" description="Helical" evidence="10">
    <location>
        <begin position="238"/>
        <end position="262"/>
    </location>
</feature>
<feature type="transmembrane region" description="Helical" evidence="10">
    <location>
        <begin position="367"/>
        <end position="385"/>
    </location>
</feature>
<accession>A0AAX2JB51</accession>
<feature type="transmembrane region" description="Helical" evidence="10">
    <location>
        <begin position="322"/>
        <end position="347"/>
    </location>
</feature>
<dbReference type="InterPro" id="IPR048279">
    <property type="entry name" value="MdtK-like"/>
</dbReference>
<keyword evidence="5" id="KW-1003">Cell membrane</keyword>
<reference evidence="11 12" key="1">
    <citation type="submission" date="2018-06" db="EMBL/GenBank/DDBJ databases">
        <authorList>
            <consortium name="Pathogen Informatics"/>
            <person name="Doyle S."/>
        </authorList>
    </citation>
    <scope>NUCLEOTIDE SEQUENCE [LARGE SCALE GENOMIC DNA]</scope>
    <source>
        <strain evidence="11 12">NCTC12112</strain>
    </source>
</reference>
<dbReference type="PIRSF" id="PIRSF006603">
    <property type="entry name" value="DinF"/>
    <property type="match status" value="1"/>
</dbReference>
<dbReference type="InterPro" id="IPR045070">
    <property type="entry name" value="MATE_MepA-like"/>
</dbReference>
<dbReference type="GO" id="GO:0015297">
    <property type="term" value="F:antiporter activity"/>
    <property type="evidence" value="ECO:0007669"/>
    <property type="project" value="InterPro"/>
</dbReference>
<feature type="transmembrane region" description="Helical" evidence="10">
    <location>
        <begin position="274"/>
        <end position="295"/>
    </location>
</feature>
<dbReference type="AlphaFoldDB" id="A0AAX2JB51"/>
<comment type="subcellular location">
    <subcellularLocation>
        <location evidence="1">Cell membrane</location>
        <topology evidence="1">Multi-pass membrane protein</topology>
    </subcellularLocation>
</comment>
<keyword evidence="6 10" id="KW-0812">Transmembrane</keyword>
<dbReference type="InterPro" id="IPR002528">
    <property type="entry name" value="MATE_fam"/>
</dbReference>
<sequence>MKNKHQFMGTEKITKLLVQFSLPAIIGMLVNALYSIVDRIYIGNIKDVGHFAIAGVGLTFPVTIFVFAFAVLIGLGGATNISLSLGRKQKDEAEKYLGNGIGYGIIISLVIAVFVLLYMDKLVEILGGSENTSRYTREYLWIVAYGFPATIVGYVANAAIRSDGNPKMSMVTLLIGAIINIVLDPIFIFGMNMGVAGAAWATIISQYISAAWTIFYFKSSFSGLKLHFKNMRLQWEKIKNIMALGSSPFALQMGSSLVNYTFNSTLKIYGGDNSIGAMAIIQAITIFLAMPIFGINQGVQPILGYNYGAKLYSRVREALRKAILGASIICMIDFLTIQFLSKYFIFIFTREKALLDIAAHGLRINTMMFPIIGFQIISSVYFQAVGKPKLSLFISLSRQIIVLIPCIIIMSRMFGLTGIWFAAPTADLIATMLTFILIKREMKQLKQLQIAREEELILASEK</sequence>
<evidence type="ECO:0000256" key="9">
    <source>
        <dbReference type="ARBA" id="ARBA00023251"/>
    </source>
</evidence>
<dbReference type="Pfam" id="PF01554">
    <property type="entry name" value="MatE"/>
    <property type="match status" value="2"/>
</dbReference>
<dbReference type="NCBIfam" id="TIGR00797">
    <property type="entry name" value="matE"/>
    <property type="match status" value="1"/>
</dbReference>
<organism evidence="11 12">
    <name type="scientific">Fusobacterium ulcerans</name>
    <dbReference type="NCBI Taxonomy" id="861"/>
    <lineage>
        <taxon>Bacteria</taxon>
        <taxon>Fusobacteriati</taxon>
        <taxon>Fusobacteriota</taxon>
        <taxon>Fusobacteriia</taxon>
        <taxon>Fusobacteriales</taxon>
        <taxon>Fusobacteriaceae</taxon>
        <taxon>Fusobacterium</taxon>
    </lineage>
</organism>
<proteinExistence type="inferred from homology"/>
<dbReference type="CDD" id="cd13143">
    <property type="entry name" value="MATE_MepA_like"/>
    <property type="match status" value="1"/>
</dbReference>
<dbReference type="GO" id="GO:0046677">
    <property type="term" value="P:response to antibiotic"/>
    <property type="evidence" value="ECO:0007669"/>
    <property type="project" value="UniProtKB-KW"/>
</dbReference>